<evidence type="ECO:0000256" key="33">
    <source>
        <dbReference type="PIRNR" id="PIRNR000332"/>
    </source>
</evidence>
<keyword evidence="15 33" id="KW-0503">Monooxygenase</keyword>
<comment type="similarity">
    <text evidence="4 33 34">Belongs to the FMO family.</text>
</comment>
<keyword evidence="8" id="KW-0812">Transmembrane</keyword>
<dbReference type="WBParaSite" id="EEL_0000434601-mRNA-1">
    <property type="protein sequence ID" value="EEL_0000434601-mRNA-1"/>
    <property type="gene ID" value="EEL_0000434601"/>
</dbReference>
<keyword evidence="17 33" id="KW-0472">Membrane</keyword>
<dbReference type="STRING" id="1147741.A0A0R3RRI2"/>
<comment type="catalytic activity">
    <reaction evidence="28">
        <text>octan-3-one + NADPH + O2 + H(+) = ethyl hexanoate + NADP(+) + H2O</text>
        <dbReference type="Rhea" id="RHEA:54856"/>
        <dbReference type="ChEBI" id="CHEBI:15377"/>
        <dbReference type="ChEBI" id="CHEBI:15378"/>
        <dbReference type="ChEBI" id="CHEBI:15379"/>
        <dbReference type="ChEBI" id="CHEBI:57783"/>
        <dbReference type="ChEBI" id="CHEBI:58349"/>
        <dbReference type="ChEBI" id="CHEBI:80946"/>
        <dbReference type="ChEBI" id="CHEBI:86055"/>
    </reaction>
    <physiologicalReaction direction="left-to-right" evidence="28">
        <dbReference type="Rhea" id="RHEA:54857"/>
    </physiologicalReaction>
</comment>
<evidence type="ECO:0000256" key="31">
    <source>
        <dbReference type="ARBA" id="ARBA00049443"/>
    </source>
</evidence>
<keyword evidence="35" id="KW-0732">Signal</keyword>
<dbReference type="InterPro" id="IPR036188">
    <property type="entry name" value="FAD/NAD-bd_sf"/>
</dbReference>
<name>A0A0R3RRI2_9BILA</name>
<feature type="signal peptide" evidence="35">
    <location>
        <begin position="1"/>
        <end position="22"/>
    </location>
</feature>
<dbReference type="PIRSF" id="PIRSF000332">
    <property type="entry name" value="FMO"/>
    <property type="match status" value="1"/>
</dbReference>
<evidence type="ECO:0000256" key="28">
    <source>
        <dbReference type="ARBA" id="ARBA00048459"/>
    </source>
</evidence>
<dbReference type="InterPro" id="IPR050346">
    <property type="entry name" value="FMO-like"/>
</dbReference>
<evidence type="ECO:0000256" key="34">
    <source>
        <dbReference type="RuleBase" id="RU361177"/>
    </source>
</evidence>
<comment type="catalytic activity">
    <reaction evidence="21">
        <text>hexan-3-one + NADPH + O2 + H(+) = propyl propanoate + NADP(+) + H2O</text>
        <dbReference type="Rhea" id="RHEA:54848"/>
        <dbReference type="ChEBI" id="CHEBI:15377"/>
        <dbReference type="ChEBI" id="CHEBI:15378"/>
        <dbReference type="ChEBI" id="CHEBI:15379"/>
        <dbReference type="ChEBI" id="CHEBI:57783"/>
        <dbReference type="ChEBI" id="CHEBI:58349"/>
        <dbReference type="ChEBI" id="CHEBI:89828"/>
        <dbReference type="ChEBI" id="CHEBI:89891"/>
    </reaction>
    <physiologicalReaction direction="left-to-right" evidence="21">
        <dbReference type="Rhea" id="RHEA:54849"/>
    </physiologicalReaction>
</comment>
<feature type="chain" id="PRO_5006447742" description="Flavin-containing monooxygenase" evidence="35">
    <location>
        <begin position="23"/>
        <end position="513"/>
    </location>
</feature>
<dbReference type="GO" id="GO:0050661">
    <property type="term" value="F:NADP binding"/>
    <property type="evidence" value="ECO:0007669"/>
    <property type="project" value="InterPro"/>
</dbReference>
<proteinExistence type="inferred from homology"/>
<comment type="catalytic activity">
    <reaction evidence="20">
        <text>hypotaurine + NADH + O2 + H(+) = taurine + NAD(+) + H2O</text>
        <dbReference type="Rhea" id="RHEA:74111"/>
        <dbReference type="ChEBI" id="CHEBI:15377"/>
        <dbReference type="ChEBI" id="CHEBI:15378"/>
        <dbReference type="ChEBI" id="CHEBI:15379"/>
        <dbReference type="ChEBI" id="CHEBI:57540"/>
        <dbReference type="ChEBI" id="CHEBI:57853"/>
        <dbReference type="ChEBI" id="CHEBI:57945"/>
        <dbReference type="ChEBI" id="CHEBI:507393"/>
        <dbReference type="EC" id="1.14.13.8"/>
    </reaction>
    <physiologicalReaction direction="left-to-right" evidence="20">
        <dbReference type="Rhea" id="RHEA:74112"/>
    </physiologicalReaction>
</comment>
<dbReference type="Proteomes" id="UP000050640">
    <property type="component" value="Unplaced"/>
</dbReference>
<comment type="catalytic activity">
    <reaction evidence="29">
        <text>(2E)-geranial + NADPH + O2 + H(+) = (1E)-2,6-dimethylhepta-1,5-dien-1-yl formate + NADP(+) + H2O</text>
        <dbReference type="Rhea" id="RHEA:54860"/>
        <dbReference type="ChEBI" id="CHEBI:15377"/>
        <dbReference type="ChEBI" id="CHEBI:15378"/>
        <dbReference type="ChEBI" id="CHEBI:15379"/>
        <dbReference type="ChEBI" id="CHEBI:16980"/>
        <dbReference type="ChEBI" id="CHEBI:57783"/>
        <dbReference type="ChEBI" id="CHEBI:58349"/>
        <dbReference type="ChEBI" id="CHEBI:138375"/>
    </reaction>
    <physiologicalReaction direction="left-to-right" evidence="29">
        <dbReference type="Rhea" id="RHEA:54861"/>
    </physiologicalReaction>
</comment>
<evidence type="ECO:0000256" key="20">
    <source>
        <dbReference type="ARBA" id="ARBA00047338"/>
    </source>
</evidence>
<dbReference type="Pfam" id="PF00743">
    <property type="entry name" value="FMO-like"/>
    <property type="match status" value="1"/>
</dbReference>
<evidence type="ECO:0000256" key="3">
    <source>
        <dbReference type="ARBA" id="ARBA00004524"/>
    </source>
</evidence>
<comment type="subcellular location">
    <subcellularLocation>
        <location evidence="2">Endoplasmic reticulum membrane</location>
        <topology evidence="2">Single-pass membrane protein</topology>
    </subcellularLocation>
    <subcellularLocation>
        <location evidence="3">Microsome membrane</location>
    </subcellularLocation>
</comment>
<dbReference type="GO" id="GO:0050660">
    <property type="term" value="F:flavin adenine dinucleotide binding"/>
    <property type="evidence" value="ECO:0007669"/>
    <property type="project" value="InterPro"/>
</dbReference>
<evidence type="ECO:0000256" key="5">
    <source>
        <dbReference type="ARBA" id="ARBA00022481"/>
    </source>
</evidence>
<evidence type="ECO:0000256" key="11">
    <source>
        <dbReference type="ARBA" id="ARBA00022848"/>
    </source>
</evidence>
<dbReference type="GO" id="GO:0034899">
    <property type="term" value="F:trimethylamine monooxygenase activity"/>
    <property type="evidence" value="ECO:0007669"/>
    <property type="project" value="UniProtKB-EC"/>
</dbReference>
<evidence type="ECO:0000256" key="24">
    <source>
        <dbReference type="ARBA" id="ARBA00047864"/>
    </source>
</evidence>
<dbReference type="GO" id="GO:0005789">
    <property type="term" value="C:endoplasmic reticulum membrane"/>
    <property type="evidence" value="ECO:0007669"/>
    <property type="project" value="UniProtKB-SubCell"/>
</dbReference>
<dbReference type="InterPro" id="IPR020946">
    <property type="entry name" value="Flavin_mOase-like"/>
</dbReference>
<comment type="catalytic activity">
    <reaction evidence="23">
        <text>sulcatone + NADPH + O2 + H(+) = 4-methylpent-3-en-1-yl acetate + NADP(+) + H2O</text>
        <dbReference type="Rhea" id="RHEA:54864"/>
        <dbReference type="ChEBI" id="CHEBI:15377"/>
        <dbReference type="ChEBI" id="CHEBI:15378"/>
        <dbReference type="ChEBI" id="CHEBI:15379"/>
        <dbReference type="ChEBI" id="CHEBI:16310"/>
        <dbReference type="ChEBI" id="CHEBI:57783"/>
        <dbReference type="ChEBI" id="CHEBI:58349"/>
        <dbReference type="ChEBI" id="CHEBI:138373"/>
    </reaction>
    <physiologicalReaction direction="left-to-right" evidence="23">
        <dbReference type="Rhea" id="RHEA:54865"/>
    </physiologicalReaction>
</comment>
<organism evidence="36 37">
    <name type="scientific">Elaeophora elaphi</name>
    <dbReference type="NCBI Taxonomy" id="1147741"/>
    <lineage>
        <taxon>Eukaryota</taxon>
        <taxon>Metazoa</taxon>
        <taxon>Ecdysozoa</taxon>
        <taxon>Nematoda</taxon>
        <taxon>Chromadorea</taxon>
        <taxon>Rhabditida</taxon>
        <taxon>Spirurina</taxon>
        <taxon>Spiruromorpha</taxon>
        <taxon>Filarioidea</taxon>
        <taxon>Onchocercidae</taxon>
        <taxon>Elaeophora</taxon>
    </lineage>
</organism>
<evidence type="ECO:0000256" key="8">
    <source>
        <dbReference type="ARBA" id="ARBA00022692"/>
    </source>
</evidence>
<dbReference type="GO" id="GO:0006629">
    <property type="term" value="P:lipid metabolic process"/>
    <property type="evidence" value="ECO:0007669"/>
    <property type="project" value="UniProtKB-KW"/>
</dbReference>
<comment type="catalytic activity">
    <reaction evidence="27">
        <text>trimethylamine + NADPH + O2 = trimethylamine N-oxide + NADP(+) + H2O</text>
        <dbReference type="Rhea" id="RHEA:31979"/>
        <dbReference type="ChEBI" id="CHEBI:15377"/>
        <dbReference type="ChEBI" id="CHEBI:15379"/>
        <dbReference type="ChEBI" id="CHEBI:15724"/>
        <dbReference type="ChEBI" id="CHEBI:57783"/>
        <dbReference type="ChEBI" id="CHEBI:58349"/>
        <dbReference type="ChEBI" id="CHEBI:58389"/>
        <dbReference type="EC" id="1.14.13.148"/>
    </reaction>
    <physiologicalReaction direction="left-to-right" evidence="27">
        <dbReference type="Rhea" id="RHEA:31980"/>
    </physiologicalReaction>
</comment>
<keyword evidence="11" id="KW-0492">Microsome</keyword>
<evidence type="ECO:0000256" key="6">
    <source>
        <dbReference type="ARBA" id="ARBA00022553"/>
    </source>
</evidence>
<evidence type="ECO:0000256" key="22">
    <source>
        <dbReference type="ARBA" id="ARBA00047574"/>
    </source>
</evidence>
<evidence type="ECO:0000256" key="2">
    <source>
        <dbReference type="ARBA" id="ARBA00004389"/>
    </source>
</evidence>
<dbReference type="PRINTS" id="PR00370">
    <property type="entry name" value="FMOXYGENASE"/>
</dbReference>
<evidence type="ECO:0000256" key="15">
    <source>
        <dbReference type="ARBA" id="ARBA00023033"/>
    </source>
</evidence>
<dbReference type="EC" id="1.-.-.-" evidence="34"/>
<keyword evidence="36" id="KW-1185">Reference proteome</keyword>
<comment type="function">
    <text evidence="18">Acts as a Baeyer-Villiger monooxygenase on a broad range of substrates. Catalyzes the insertion of an oxygen atom into a carbon-carbon bond adjacent to a carbonyl, which converts ketones to esters. Active on diverse carbonyl compounds, whereas soft nucleophiles are mostly non- or poorly reactive. In contrast with other forms of FMO it is non- or poorly active on 'classical' substrates such as drugs, pesticides, and dietary components containing soft nucleophilic heteroatoms. Able to oxidize drug molecules bearing a carbonyl group on an aliphatic chain, such as nabumetone and pentoxifylline. Also, in the absence of substrates, shows slow but yet significant NADPH oxidase activity. Acts as a positive modulator of cholesterol biosynthesis as well as glucose homeostasis, promoting metabolic aging via pleiotropic effects.</text>
</comment>
<keyword evidence="7 33" id="KW-0285">Flavoprotein</keyword>
<evidence type="ECO:0000256" key="17">
    <source>
        <dbReference type="ARBA" id="ARBA00023136"/>
    </source>
</evidence>
<dbReference type="InterPro" id="IPR000960">
    <property type="entry name" value="Flavin_mOase"/>
</dbReference>
<evidence type="ECO:0000256" key="12">
    <source>
        <dbReference type="ARBA" id="ARBA00022857"/>
    </source>
</evidence>
<dbReference type="AlphaFoldDB" id="A0A0R3RRI2"/>
<evidence type="ECO:0000256" key="19">
    <source>
        <dbReference type="ARBA" id="ARBA00045957"/>
    </source>
</evidence>
<evidence type="ECO:0000256" key="27">
    <source>
        <dbReference type="ARBA" id="ARBA00048088"/>
    </source>
</evidence>
<keyword evidence="14 33" id="KW-0560">Oxidoreductase</keyword>
<comment type="catalytic activity">
    <reaction evidence="26">
        <text>hypotaurine + NADPH + O2 + H(+) = taurine + NADP(+) + H2O</text>
        <dbReference type="Rhea" id="RHEA:69819"/>
        <dbReference type="ChEBI" id="CHEBI:15377"/>
        <dbReference type="ChEBI" id="CHEBI:15378"/>
        <dbReference type="ChEBI" id="CHEBI:15379"/>
        <dbReference type="ChEBI" id="CHEBI:57783"/>
        <dbReference type="ChEBI" id="CHEBI:57853"/>
        <dbReference type="ChEBI" id="CHEBI:58349"/>
        <dbReference type="ChEBI" id="CHEBI:507393"/>
        <dbReference type="EC" id="1.14.13.8"/>
    </reaction>
    <physiologicalReaction direction="left-to-right" evidence="26">
        <dbReference type="Rhea" id="RHEA:69820"/>
    </physiologicalReaction>
</comment>
<evidence type="ECO:0000256" key="21">
    <source>
        <dbReference type="ARBA" id="ARBA00047426"/>
    </source>
</evidence>
<sequence length="513" mass="58583">MNWTEMLARICVVGAGASGLTATKICLENGLQVVCFEKSCDIGGLWRYKPGSCPGEGTVMKTTTINTSKEMAAFSDFVPPPEMPNFMSHTQMLAYFRSYADHFKLLEHINLRHEVIRIERHEKYEETGKWNVTYRSISDDVTQTENFDGVLLCCGHHTIPYWPEPFPGQDKFQGEIIHSHDYRESFPYRDKTVVLIGIGNSSGDIAVDLSRSSKEVYLSTRSGSWVLRRVWDGGEPIDSVFVNRFMYTVMKFVPNCLLHRSYERKLNQQFDHGRYGLKPKHHALLQHATINDDLPARIAYGTVVSNVDTVIFGTGYSFQFSIVEDGNVIPVTDNDVDLYLHMYPAQLSSKNTLAVIGLVQPVGSIMPVSEMQARLYCQVIAGHCKLPGKEGMKKDIKRQKEIMASRFLKNRRHTLEIDYVSYMDQLGKKFGVKPNLLKYWFTDPRLAYTLLFDGLAPYQFRLTGPHAWIGAREALLGMAKRTFDNSRTRRTPDTMKSTPPNKLFYNFKIMNLF</sequence>
<keyword evidence="9 33" id="KW-0256">Endoplasmic reticulum</keyword>
<evidence type="ECO:0000256" key="18">
    <source>
        <dbReference type="ARBA" id="ARBA00045722"/>
    </source>
</evidence>
<reference evidence="37" key="1">
    <citation type="submission" date="2017-02" db="UniProtKB">
        <authorList>
            <consortium name="WormBaseParasite"/>
        </authorList>
    </citation>
    <scope>IDENTIFICATION</scope>
</reference>
<dbReference type="PRINTS" id="PR01125">
    <property type="entry name" value="FMOXYGENASE5"/>
</dbReference>
<comment type="function">
    <text evidence="19">Broad spectrum monooxygenase that catalyzes the oxygenation of a wide variety of nitrogen- and sulfur-containing compounds including xenobiotics. Catalyzes the S-oxygenation of hypotaurine to produce taurine, an organic osmolyte involved in cell volume regulation as well as a variety of cytoprotective and developmental processes. In vitro, catalyzes the N-oxygenation of trimethylamine (TMA) to produce trimethylamine N-oxide (TMAO) and could therefore participate to the detoxification of this compound that is generated by the action of gut microbiota from dietary precursors such as choline, choline containing compounds, betaine or L-carnitine.</text>
</comment>
<keyword evidence="5" id="KW-0488">Methylation</keyword>
<keyword evidence="10 33" id="KW-0274">FAD</keyword>
<evidence type="ECO:0000256" key="13">
    <source>
        <dbReference type="ARBA" id="ARBA00022989"/>
    </source>
</evidence>
<comment type="catalytic activity">
    <reaction evidence="24">
        <text>NADPH + O2 + H(+) = H2O2 + NADP(+)</text>
        <dbReference type="Rhea" id="RHEA:11260"/>
        <dbReference type="ChEBI" id="CHEBI:15378"/>
        <dbReference type="ChEBI" id="CHEBI:15379"/>
        <dbReference type="ChEBI" id="CHEBI:16240"/>
        <dbReference type="ChEBI" id="CHEBI:57783"/>
        <dbReference type="ChEBI" id="CHEBI:58349"/>
        <dbReference type="EC" id="1.6.3.1"/>
    </reaction>
    <physiologicalReaction direction="left-to-right" evidence="24">
        <dbReference type="Rhea" id="RHEA:11261"/>
    </physiologicalReaction>
</comment>
<dbReference type="FunFam" id="3.50.50.60:FF:000065">
    <property type="entry name" value="Dimethylaniline monooxygenase [N-oxide-forming]"/>
    <property type="match status" value="1"/>
</dbReference>
<evidence type="ECO:0000256" key="35">
    <source>
        <dbReference type="SAM" id="SignalP"/>
    </source>
</evidence>
<evidence type="ECO:0000256" key="7">
    <source>
        <dbReference type="ARBA" id="ARBA00022630"/>
    </source>
</evidence>
<evidence type="ECO:0000256" key="32">
    <source>
        <dbReference type="ARBA" id="ARBA00049475"/>
    </source>
</evidence>
<keyword evidence="6" id="KW-0597">Phosphoprotein</keyword>
<comment type="catalytic activity">
    <reaction evidence="22">
        <text>heptan-2-one + NADPH + O2 + H(+) = pentyl acetate + NADP(+) + H2O</text>
        <dbReference type="Rhea" id="RHEA:54836"/>
        <dbReference type="ChEBI" id="CHEBI:5672"/>
        <dbReference type="ChEBI" id="CHEBI:15377"/>
        <dbReference type="ChEBI" id="CHEBI:15378"/>
        <dbReference type="ChEBI" id="CHEBI:15379"/>
        <dbReference type="ChEBI" id="CHEBI:57783"/>
        <dbReference type="ChEBI" id="CHEBI:58349"/>
        <dbReference type="ChEBI" id="CHEBI:87362"/>
    </reaction>
    <physiologicalReaction direction="left-to-right" evidence="22">
        <dbReference type="Rhea" id="RHEA:54837"/>
    </physiologicalReaction>
</comment>
<evidence type="ECO:0000256" key="9">
    <source>
        <dbReference type="ARBA" id="ARBA00022824"/>
    </source>
</evidence>
<evidence type="ECO:0000256" key="16">
    <source>
        <dbReference type="ARBA" id="ARBA00023098"/>
    </source>
</evidence>
<dbReference type="InterPro" id="IPR002257">
    <property type="entry name" value="Flavin_mOase_5"/>
</dbReference>
<comment type="catalytic activity">
    <reaction evidence="25">
        <text>hexan-3-one + NADPH + O2 + H(+) = ethyl butanoate + NADP(+) + H2O</text>
        <dbReference type="Rhea" id="RHEA:54844"/>
        <dbReference type="ChEBI" id="CHEBI:15377"/>
        <dbReference type="ChEBI" id="CHEBI:15378"/>
        <dbReference type="ChEBI" id="CHEBI:15379"/>
        <dbReference type="ChEBI" id="CHEBI:57783"/>
        <dbReference type="ChEBI" id="CHEBI:58349"/>
        <dbReference type="ChEBI" id="CHEBI:88764"/>
        <dbReference type="ChEBI" id="CHEBI:89891"/>
    </reaction>
    <physiologicalReaction direction="left-to-right" evidence="25">
        <dbReference type="Rhea" id="RHEA:54845"/>
    </physiologicalReaction>
</comment>
<dbReference type="GO" id="GO:0004499">
    <property type="term" value="F:N,N-dimethylaniline monooxygenase activity"/>
    <property type="evidence" value="ECO:0007669"/>
    <property type="project" value="UniProtKB-UniRule"/>
</dbReference>
<protein>
    <recommendedName>
        <fullName evidence="34">Flavin-containing monooxygenase</fullName>
        <ecNumber evidence="34">1.-.-.-</ecNumber>
    </recommendedName>
</protein>
<dbReference type="GO" id="GO:0047822">
    <property type="term" value="F:hypotaurine monooxygenase activity"/>
    <property type="evidence" value="ECO:0007669"/>
    <property type="project" value="RHEA"/>
</dbReference>
<comment type="catalytic activity">
    <reaction evidence="31">
        <text>N,N-dimethylaniline + NADPH + O2 + H(+) = N,N-dimethylaniline N-oxide + NADP(+) + H2O</text>
        <dbReference type="Rhea" id="RHEA:24468"/>
        <dbReference type="ChEBI" id="CHEBI:15377"/>
        <dbReference type="ChEBI" id="CHEBI:15378"/>
        <dbReference type="ChEBI" id="CHEBI:15379"/>
        <dbReference type="ChEBI" id="CHEBI:16269"/>
        <dbReference type="ChEBI" id="CHEBI:17735"/>
        <dbReference type="ChEBI" id="CHEBI:57783"/>
        <dbReference type="ChEBI" id="CHEBI:58349"/>
        <dbReference type="EC" id="1.14.13.8"/>
    </reaction>
    <physiologicalReaction direction="left-to-right" evidence="31">
        <dbReference type="Rhea" id="RHEA:24469"/>
    </physiologicalReaction>
</comment>
<dbReference type="SUPFAM" id="SSF51905">
    <property type="entry name" value="FAD/NAD(P)-binding domain"/>
    <property type="match status" value="2"/>
</dbReference>
<comment type="cofactor">
    <cofactor evidence="1 33 34">
        <name>FAD</name>
        <dbReference type="ChEBI" id="CHEBI:57692"/>
    </cofactor>
</comment>
<dbReference type="Gene3D" id="3.50.50.60">
    <property type="entry name" value="FAD/NAD(P)-binding domain"/>
    <property type="match status" value="2"/>
</dbReference>
<evidence type="ECO:0000256" key="25">
    <source>
        <dbReference type="ARBA" id="ARBA00047977"/>
    </source>
</evidence>
<keyword evidence="13" id="KW-1133">Transmembrane helix</keyword>
<evidence type="ECO:0000256" key="30">
    <source>
        <dbReference type="ARBA" id="ARBA00048990"/>
    </source>
</evidence>
<dbReference type="FunFam" id="3.50.50.60:FF:000159">
    <property type="entry name" value="Dimethylaniline monooxygenase [N-oxide-forming]"/>
    <property type="match status" value="1"/>
</dbReference>
<evidence type="ECO:0000313" key="36">
    <source>
        <dbReference type="Proteomes" id="UP000050640"/>
    </source>
</evidence>
<keyword evidence="16" id="KW-0443">Lipid metabolism</keyword>
<evidence type="ECO:0000313" key="37">
    <source>
        <dbReference type="WBParaSite" id="EEL_0000434601-mRNA-1"/>
    </source>
</evidence>
<evidence type="ECO:0000256" key="23">
    <source>
        <dbReference type="ARBA" id="ARBA00047855"/>
    </source>
</evidence>
<evidence type="ECO:0000256" key="29">
    <source>
        <dbReference type="ARBA" id="ARBA00048989"/>
    </source>
</evidence>
<comment type="catalytic activity">
    <reaction evidence="32">
        <text>octan-3-one + NADPH + O2 + H(+) = pentyl propanoate + NADP(+) + H2O</text>
        <dbReference type="Rhea" id="RHEA:54840"/>
        <dbReference type="ChEBI" id="CHEBI:15377"/>
        <dbReference type="ChEBI" id="CHEBI:15378"/>
        <dbReference type="ChEBI" id="CHEBI:15379"/>
        <dbReference type="ChEBI" id="CHEBI:57783"/>
        <dbReference type="ChEBI" id="CHEBI:58349"/>
        <dbReference type="ChEBI" id="CHEBI:80946"/>
        <dbReference type="ChEBI" id="CHEBI:87373"/>
    </reaction>
    <physiologicalReaction direction="left-to-right" evidence="32">
        <dbReference type="Rhea" id="RHEA:54841"/>
    </physiologicalReaction>
</comment>
<dbReference type="PANTHER" id="PTHR23023">
    <property type="entry name" value="DIMETHYLANILINE MONOOXYGENASE"/>
    <property type="match status" value="1"/>
</dbReference>
<keyword evidence="12 33" id="KW-0521">NADP</keyword>
<accession>A0A0R3RRI2</accession>
<comment type="catalytic activity">
    <reaction evidence="30">
        <text>heptan-4-one + NADPH + O2 + H(+) = propyl butanoate + NADP(+) + H2O</text>
        <dbReference type="Rhea" id="RHEA:54852"/>
        <dbReference type="ChEBI" id="CHEBI:15377"/>
        <dbReference type="ChEBI" id="CHEBI:15378"/>
        <dbReference type="ChEBI" id="CHEBI:15379"/>
        <dbReference type="ChEBI" id="CHEBI:57783"/>
        <dbReference type="ChEBI" id="CHEBI:58349"/>
        <dbReference type="ChEBI" id="CHEBI:89484"/>
        <dbReference type="ChEBI" id="CHEBI:89719"/>
    </reaction>
    <physiologicalReaction direction="left-to-right" evidence="30">
        <dbReference type="Rhea" id="RHEA:54853"/>
    </physiologicalReaction>
</comment>
<evidence type="ECO:0000256" key="4">
    <source>
        <dbReference type="ARBA" id="ARBA00009183"/>
    </source>
</evidence>
<evidence type="ECO:0000256" key="10">
    <source>
        <dbReference type="ARBA" id="ARBA00022827"/>
    </source>
</evidence>
<dbReference type="GO" id="GO:0016174">
    <property type="term" value="F:NAD(P)H oxidase H2O2-forming activity"/>
    <property type="evidence" value="ECO:0007669"/>
    <property type="project" value="UniProtKB-EC"/>
</dbReference>
<evidence type="ECO:0000256" key="14">
    <source>
        <dbReference type="ARBA" id="ARBA00023002"/>
    </source>
</evidence>
<evidence type="ECO:0000256" key="1">
    <source>
        <dbReference type="ARBA" id="ARBA00001974"/>
    </source>
</evidence>
<evidence type="ECO:0000256" key="26">
    <source>
        <dbReference type="ARBA" id="ARBA00048041"/>
    </source>
</evidence>